<dbReference type="OrthoDB" id="2517319at2759"/>
<dbReference type="InterPro" id="IPR036397">
    <property type="entry name" value="RNaseH_sf"/>
</dbReference>
<dbReference type="Proteomes" id="UP000765509">
    <property type="component" value="Unassembled WGS sequence"/>
</dbReference>
<proteinExistence type="predicted"/>
<accession>A0A9Q3L7G9</accession>
<sequence>MFGHCGTRRLQNFLKDRLGTSIGKHLNETVNDCTDCLIEKSRCRSELLPTRLTTESLDIVSCHLMGPFKEANINSGRWALMVRDMNSTCGECHIIKAKSDAATVLQGIITRWEVKTGRKLKTLHSDGAGKFWSKGMNN</sequence>
<dbReference type="GO" id="GO:0003676">
    <property type="term" value="F:nucleic acid binding"/>
    <property type="evidence" value="ECO:0007669"/>
    <property type="project" value="InterPro"/>
</dbReference>
<dbReference type="Gene3D" id="3.30.420.10">
    <property type="entry name" value="Ribonuclease H-like superfamily/Ribonuclease H"/>
    <property type="match status" value="1"/>
</dbReference>
<dbReference type="AlphaFoldDB" id="A0A9Q3L7G9"/>
<protein>
    <recommendedName>
        <fullName evidence="3">Integrase catalytic domain-containing protein</fullName>
    </recommendedName>
</protein>
<dbReference type="EMBL" id="AVOT02152600">
    <property type="protein sequence ID" value="MBW0593155.1"/>
    <property type="molecule type" value="Genomic_DNA"/>
</dbReference>
<evidence type="ECO:0000313" key="1">
    <source>
        <dbReference type="EMBL" id="MBW0593155.1"/>
    </source>
</evidence>
<keyword evidence="2" id="KW-1185">Reference proteome</keyword>
<reference evidence="1" key="1">
    <citation type="submission" date="2021-03" db="EMBL/GenBank/DDBJ databases">
        <title>Draft genome sequence of rust myrtle Austropuccinia psidii MF-1, a brazilian biotype.</title>
        <authorList>
            <person name="Quecine M.C."/>
            <person name="Pachon D.M.R."/>
            <person name="Bonatelli M.L."/>
            <person name="Correr F.H."/>
            <person name="Franceschini L.M."/>
            <person name="Leite T.F."/>
            <person name="Margarido G.R.A."/>
            <person name="Almeida C.A."/>
            <person name="Ferrarezi J.A."/>
            <person name="Labate C.A."/>
        </authorList>
    </citation>
    <scope>NUCLEOTIDE SEQUENCE</scope>
    <source>
        <strain evidence="1">MF-1</strain>
    </source>
</reference>
<organism evidence="1 2">
    <name type="scientific">Austropuccinia psidii MF-1</name>
    <dbReference type="NCBI Taxonomy" id="1389203"/>
    <lineage>
        <taxon>Eukaryota</taxon>
        <taxon>Fungi</taxon>
        <taxon>Dikarya</taxon>
        <taxon>Basidiomycota</taxon>
        <taxon>Pucciniomycotina</taxon>
        <taxon>Pucciniomycetes</taxon>
        <taxon>Pucciniales</taxon>
        <taxon>Sphaerophragmiaceae</taxon>
        <taxon>Austropuccinia</taxon>
    </lineage>
</organism>
<evidence type="ECO:0008006" key="3">
    <source>
        <dbReference type="Google" id="ProtNLM"/>
    </source>
</evidence>
<gene>
    <name evidence="1" type="ORF">O181_132870</name>
</gene>
<evidence type="ECO:0000313" key="2">
    <source>
        <dbReference type="Proteomes" id="UP000765509"/>
    </source>
</evidence>
<name>A0A9Q3L7G9_9BASI</name>
<comment type="caution">
    <text evidence="1">The sequence shown here is derived from an EMBL/GenBank/DDBJ whole genome shotgun (WGS) entry which is preliminary data.</text>
</comment>